<dbReference type="AlphaFoldDB" id="A0A816SPG2"/>
<dbReference type="EMBL" id="CAJOBF010000835">
    <property type="protein sequence ID" value="CAF3876617.1"/>
    <property type="molecule type" value="Genomic_DNA"/>
</dbReference>
<sequence length="94" mass="10059">MEPTSPSNVDVFHNVLAWFNDHVEKYYSRPMDKLQRTVELIRNSISSNPSACACFMCTAITTTVCFTSIAVGVGVGVGVGCTQTYSIASNSSSG</sequence>
<evidence type="ECO:0000313" key="2">
    <source>
        <dbReference type="EMBL" id="CAF3876617.1"/>
    </source>
</evidence>
<organism evidence="1 3">
    <name type="scientific">Rotaria magnacalcarata</name>
    <dbReference type="NCBI Taxonomy" id="392030"/>
    <lineage>
        <taxon>Eukaryota</taxon>
        <taxon>Metazoa</taxon>
        <taxon>Spiralia</taxon>
        <taxon>Gnathifera</taxon>
        <taxon>Rotifera</taxon>
        <taxon>Eurotatoria</taxon>
        <taxon>Bdelloidea</taxon>
        <taxon>Philodinida</taxon>
        <taxon>Philodinidae</taxon>
        <taxon>Rotaria</taxon>
    </lineage>
</organism>
<evidence type="ECO:0000313" key="1">
    <source>
        <dbReference type="EMBL" id="CAF2085959.1"/>
    </source>
</evidence>
<proteinExistence type="predicted"/>
<comment type="caution">
    <text evidence="1">The sequence shown here is derived from an EMBL/GenBank/DDBJ whole genome shotgun (WGS) entry which is preliminary data.</text>
</comment>
<protein>
    <submittedName>
        <fullName evidence="1">Uncharacterized protein</fullName>
    </submittedName>
</protein>
<dbReference type="Proteomes" id="UP000663842">
    <property type="component" value="Unassembled WGS sequence"/>
</dbReference>
<reference evidence="1" key="1">
    <citation type="submission" date="2021-02" db="EMBL/GenBank/DDBJ databases">
        <authorList>
            <person name="Nowell W R."/>
        </authorList>
    </citation>
    <scope>NUCLEOTIDE SEQUENCE</scope>
</reference>
<name>A0A816SPG2_9BILA</name>
<dbReference type="EMBL" id="CAJNRG010006429">
    <property type="protein sequence ID" value="CAF2085959.1"/>
    <property type="molecule type" value="Genomic_DNA"/>
</dbReference>
<accession>A0A816SPG2</accession>
<gene>
    <name evidence="2" type="ORF">UXM345_LOCUS9239</name>
    <name evidence="1" type="ORF">XDN619_LOCUS15672</name>
</gene>
<dbReference type="Proteomes" id="UP000663887">
    <property type="component" value="Unassembled WGS sequence"/>
</dbReference>
<evidence type="ECO:0000313" key="3">
    <source>
        <dbReference type="Proteomes" id="UP000663887"/>
    </source>
</evidence>